<dbReference type="Proteomes" id="UP000247755">
    <property type="component" value="Unassembled WGS sequence"/>
</dbReference>
<name>A0A318ISY7_BURPY</name>
<organism evidence="1 2">
    <name type="scientific">Burkholderia pyrrocinia</name>
    <name type="common">Pseudomonas pyrrocinia</name>
    <dbReference type="NCBI Taxonomy" id="60550"/>
    <lineage>
        <taxon>Bacteria</taxon>
        <taxon>Pseudomonadati</taxon>
        <taxon>Pseudomonadota</taxon>
        <taxon>Betaproteobacteria</taxon>
        <taxon>Burkholderiales</taxon>
        <taxon>Burkholderiaceae</taxon>
        <taxon>Burkholderia</taxon>
        <taxon>Burkholderia cepacia complex</taxon>
    </lineage>
</organism>
<proteinExistence type="predicted"/>
<gene>
    <name evidence="1" type="ORF">NA66_1003272</name>
</gene>
<protein>
    <submittedName>
        <fullName evidence="1">Uncharacterized protein</fullName>
    </submittedName>
</protein>
<comment type="caution">
    <text evidence="1">The sequence shown here is derived from an EMBL/GenBank/DDBJ whole genome shotgun (WGS) entry which is preliminary data.</text>
</comment>
<dbReference type="EMBL" id="QJJY01000003">
    <property type="protein sequence ID" value="PXX38294.1"/>
    <property type="molecule type" value="Genomic_DNA"/>
</dbReference>
<dbReference type="AlphaFoldDB" id="A0A318ISY7"/>
<evidence type="ECO:0000313" key="1">
    <source>
        <dbReference type="EMBL" id="PXX38294.1"/>
    </source>
</evidence>
<sequence length="60" mass="7087">MRMQELPNLVACIVSIQKDCYRMAGITRLLQPQTFHFGWFGRIMAQRDEEKNEASLREQT</sequence>
<accession>A0A318ISY7</accession>
<reference evidence="1 2" key="1">
    <citation type="submission" date="2018-05" db="EMBL/GenBank/DDBJ databases">
        <title>Comparative genomics of bacterial root endophytes of switchgrass collected from native prairies over two seasons.</title>
        <authorList>
            <person name="Tang Y."/>
        </authorList>
    </citation>
    <scope>NUCLEOTIDE SEQUENCE [LARGE SCALE GENOMIC DNA]</scope>
    <source>
        <strain evidence="1 2">NFIX32</strain>
    </source>
</reference>
<evidence type="ECO:0000313" key="2">
    <source>
        <dbReference type="Proteomes" id="UP000247755"/>
    </source>
</evidence>